<name>A0ABP8ZT62_9ACTN</name>
<reference evidence="3" key="1">
    <citation type="journal article" date="2019" name="Int. J. Syst. Evol. Microbiol.">
        <title>The Global Catalogue of Microorganisms (GCM) 10K type strain sequencing project: providing services to taxonomists for standard genome sequencing and annotation.</title>
        <authorList>
            <consortium name="The Broad Institute Genomics Platform"/>
            <consortium name="The Broad Institute Genome Sequencing Center for Infectious Disease"/>
            <person name="Wu L."/>
            <person name="Ma J."/>
        </authorList>
    </citation>
    <scope>NUCLEOTIDE SEQUENCE [LARGE SCALE GENOMIC DNA]</scope>
    <source>
        <strain evidence="3">JCM 18324</strain>
    </source>
</reference>
<organism evidence="2 3">
    <name type="scientific">Streptomyces sanyensis</name>
    <dbReference type="NCBI Taxonomy" id="568869"/>
    <lineage>
        <taxon>Bacteria</taxon>
        <taxon>Bacillati</taxon>
        <taxon>Actinomycetota</taxon>
        <taxon>Actinomycetes</taxon>
        <taxon>Kitasatosporales</taxon>
        <taxon>Streptomycetaceae</taxon>
        <taxon>Streptomyces</taxon>
    </lineage>
</organism>
<keyword evidence="3" id="KW-1185">Reference proteome</keyword>
<evidence type="ECO:0000313" key="3">
    <source>
        <dbReference type="Proteomes" id="UP001501147"/>
    </source>
</evidence>
<accession>A0ABP8ZT62</accession>
<dbReference type="EMBL" id="BAABJV010000001">
    <property type="protein sequence ID" value="GAA4764256.1"/>
    <property type="molecule type" value="Genomic_DNA"/>
</dbReference>
<evidence type="ECO:0000313" key="2">
    <source>
        <dbReference type="EMBL" id="GAA4764256.1"/>
    </source>
</evidence>
<sequence>MGRGALFGTTGAAPDEKGRGGGSDEEVTAQGVSWGYVDGVPGPVQGPGAVVS</sequence>
<comment type="caution">
    <text evidence="2">The sequence shown here is derived from an EMBL/GenBank/DDBJ whole genome shotgun (WGS) entry which is preliminary data.</text>
</comment>
<proteinExistence type="predicted"/>
<evidence type="ECO:0000256" key="1">
    <source>
        <dbReference type="SAM" id="MobiDB-lite"/>
    </source>
</evidence>
<dbReference type="Proteomes" id="UP001501147">
    <property type="component" value="Unassembled WGS sequence"/>
</dbReference>
<gene>
    <name evidence="2" type="ORF">GCM10023329_07580</name>
</gene>
<protein>
    <submittedName>
        <fullName evidence="2">Uncharacterized protein</fullName>
    </submittedName>
</protein>
<feature type="region of interest" description="Disordered" evidence="1">
    <location>
        <begin position="1"/>
        <end position="27"/>
    </location>
</feature>